<dbReference type="InterPro" id="IPR003675">
    <property type="entry name" value="Rce1/LyrA-like_dom"/>
</dbReference>
<dbReference type="Pfam" id="PF02517">
    <property type="entry name" value="Rce1-like"/>
    <property type="match status" value="1"/>
</dbReference>
<evidence type="ECO:0000259" key="2">
    <source>
        <dbReference type="Pfam" id="PF02517"/>
    </source>
</evidence>
<keyword evidence="3" id="KW-0645">Protease</keyword>
<gene>
    <name evidence="3" type="ORF">SAMN02910350_00227</name>
</gene>
<feature type="transmembrane region" description="Helical" evidence="1">
    <location>
        <begin position="250"/>
        <end position="272"/>
    </location>
</feature>
<dbReference type="AlphaFoldDB" id="A0A1G5RQT5"/>
<keyword evidence="1" id="KW-1133">Transmembrane helix</keyword>
<feature type="transmembrane region" description="Helical" evidence="1">
    <location>
        <begin position="89"/>
        <end position="109"/>
    </location>
</feature>
<dbReference type="GO" id="GO:0006508">
    <property type="term" value="P:proteolysis"/>
    <property type="evidence" value="ECO:0007669"/>
    <property type="project" value="UniProtKB-KW"/>
</dbReference>
<keyword evidence="3" id="KW-0378">Hydrolase</keyword>
<reference evidence="3 4" key="1">
    <citation type="submission" date="2016-10" db="EMBL/GenBank/DDBJ databases">
        <authorList>
            <person name="de Groot N.N."/>
        </authorList>
    </citation>
    <scope>NUCLEOTIDE SEQUENCE [LARGE SCALE GENOMIC DNA]</scope>
    <source>
        <strain evidence="3 4">DSM 10317</strain>
    </source>
</reference>
<feature type="domain" description="CAAX prenyl protease 2/Lysostaphin resistance protein A-like" evidence="2">
    <location>
        <begin position="130"/>
        <end position="216"/>
    </location>
</feature>
<organism evidence="3 4">
    <name type="scientific">Pseudobutyrivibrio xylanivorans</name>
    <dbReference type="NCBI Taxonomy" id="185007"/>
    <lineage>
        <taxon>Bacteria</taxon>
        <taxon>Bacillati</taxon>
        <taxon>Bacillota</taxon>
        <taxon>Clostridia</taxon>
        <taxon>Lachnospirales</taxon>
        <taxon>Lachnospiraceae</taxon>
        <taxon>Pseudobutyrivibrio</taxon>
    </lineage>
</organism>
<dbReference type="Proteomes" id="UP000199428">
    <property type="component" value="Unassembled WGS sequence"/>
</dbReference>
<dbReference type="GO" id="GO:0004175">
    <property type="term" value="F:endopeptidase activity"/>
    <property type="evidence" value="ECO:0007669"/>
    <property type="project" value="UniProtKB-ARBA"/>
</dbReference>
<feature type="transmembrane region" description="Helical" evidence="1">
    <location>
        <begin position="20"/>
        <end position="37"/>
    </location>
</feature>
<proteinExistence type="predicted"/>
<feature type="transmembrane region" description="Helical" evidence="1">
    <location>
        <begin position="49"/>
        <end position="68"/>
    </location>
</feature>
<evidence type="ECO:0000256" key="1">
    <source>
        <dbReference type="SAM" id="Phobius"/>
    </source>
</evidence>
<keyword evidence="1" id="KW-0472">Membrane</keyword>
<dbReference type="InterPro" id="IPR052710">
    <property type="entry name" value="CAAX_protease"/>
</dbReference>
<dbReference type="EMBL" id="FMWK01000001">
    <property type="protein sequence ID" value="SCZ76387.1"/>
    <property type="molecule type" value="Genomic_DNA"/>
</dbReference>
<evidence type="ECO:0000313" key="3">
    <source>
        <dbReference type="EMBL" id="SCZ76387.1"/>
    </source>
</evidence>
<feature type="transmembrane region" description="Helical" evidence="1">
    <location>
        <begin position="129"/>
        <end position="148"/>
    </location>
</feature>
<sequence>MYKKKIMERAEKRSELIKLIIVYAIELLIMIGLEVGFNLLGKTNVNPPMIVKAIIIYGLLLIPVILYSKKKGDSFLEVCKFKKIKVSTVLLTVLLTIVSCPMYIFANLVSQLFVPNIMAQSMNQILDGSAALALVATTLFAPICEEMICRGFFQNRLKNVLPFMASEIVSGIMFGALHLNLNQFCYAFVLGVIFAYVNRASGTVITSMIMHFLINFGNMLMLMAFSGIAATQGRDLGQMAETARANKQVMLSGISVYGFLAIIAFFLCRLIIKAIAKREQTIDIEQDEQLAVETVEL</sequence>
<keyword evidence="1" id="KW-0812">Transmembrane</keyword>
<dbReference type="PANTHER" id="PTHR36435">
    <property type="entry name" value="SLR1288 PROTEIN"/>
    <property type="match status" value="1"/>
</dbReference>
<feature type="transmembrane region" description="Helical" evidence="1">
    <location>
        <begin position="160"/>
        <end position="177"/>
    </location>
</feature>
<dbReference type="GO" id="GO:0080120">
    <property type="term" value="P:CAAX-box protein maturation"/>
    <property type="evidence" value="ECO:0007669"/>
    <property type="project" value="UniProtKB-ARBA"/>
</dbReference>
<feature type="transmembrane region" description="Helical" evidence="1">
    <location>
        <begin position="183"/>
        <end position="200"/>
    </location>
</feature>
<dbReference type="PANTHER" id="PTHR36435:SF1">
    <property type="entry name" value="CAAX AMINO TERMINAL PROTEASE FAMILY PROTEIN"/>
    <property type="match status" value="1"/>
</dbReference>
<protein>
    <submittedName>
        <fullName evidence="3">CAAX protease self-immunity</fullName>
    </submittedName>
</protein>
<evidence type="ECO:0000313" key="4">
    <source>
        <dbReference type="Proteomes" id="UP000199428"/>
    </source>
</evidence>
<accession>A0A1G5RQT5</accession>
<name>A0A1G5RQT5_PSEXY</name>
<feature type="transmembrane region" description="Helical" evidence="1">
    <location>
        <begin position="212"/>
        <end position="230"/>
    </location>
</feature>